<proteinExistence type="predicted"/>
<evidence type="ECO:0000313" key="1">
    <source>
        <dbReference type="EMBL" id="TLX21565.1"/>
    </source>
</evidence>
<protein>
    <recommendedName>
        <fullName evidence="3">Late embryogenesis abundant protein LEA-2 subgroup domain-containing protein</fullName>
    </recommendedName>
</protein>
<organism evidence="1 2">
    <name type="scientific">Thermomonas fusca</name>
    <dbReference type="NCBI Taxonomy" id="215690"/>
    <lineage>
        <taxon>Bacteria</taxon>
        <taxon>Pseudomonadati</taxon>
        <taxon>Pseudomonadota</taxon>
        <taxon>Gammaproteobacteria</taxon>
        <taxon>Lysobacterales</taxon>
        <taxon>Lysobacteraceae</taxon>
        <taxon>Thermomonas</taxon>
    </lineage>
</organism>
<dbReference type="Proteomes" id="UP000308508">
    <property type="component" value="Unassembled WGS sequence"/>
</dbReference>
<evidence type="ECO:0000313" key="2">
    <source>
        <dbReference type="Proteomes" id="UP000308508"/>
    </source>
</evidence>
<evidence type="ECO:0008006" key="3">
    <source>
        <dbReference type="Google" id="ProtNLM"/>
    </source>
</evidence>
<name>A0A5R9PDJ8_9GAMM</name>
<gene>
    <name evidence="1" type="ORF">E5S66_08515</name>
</gene>
<dbReference type="EMBL" id="SROY01000003">
    <property type="protein sequence ID" value="TLX21565.1"/>
    <property type="molecule type" value="Genomic_DNA"/>
</dbReference>
<dbReference type="PROSITE" id="PS51257">
    <property type="entry name" value="PROKAR_LIPOPROTEIN"/>
    <property type="match status" value="1"/>
</dbReference>
<accession>A0A5R9PDJ8</accession>
<keyword evidence="2" id="KW-1185">Reference proteome</keyword>
<reference evidence="1 2" key="1">
    <citation type="submission" date="2019-04" db="EMBL/GenBank/DDBJ databases">
        <authorList>
            <person name="Grouzdev D.S."/>
            <person name="Nazina T.N."/>
        </authorList>
    </citation>
    <scope>NUCLEOTIDE SEQUENCE [LARGE SCALE GENOMIC DNA]</scope>
    <source>
        <strain evidence="1 2">SHC 3-19</strain>
    </source>
</reference>
<dbReference type="RefSeq" id="WP_138348842.1">
    <property type="nucleotide sequence ID" value="NZ_SROY01000003.1"/>
</dbReference>
<sequence length="156" mass="16440">MIRRLASFTALAFLLAACGSGPVRRVSEPAASIQQLTVRADGRWDVALRLNNFSSVAMRFDSTALEISFDNGAAARLDLQPNLEVAPESADVHSAVVTPTPAGRARLATALADGRGLSYSLRGTLQAGPLDGKPRSYEIKRESALSPVPGLPGALR</sequence>
<dbReference type="SUPFAM" id="SSF117070">
    <property type="entry name" value="LEA14-like"/>
    <property type="match status" value="1"/>
</dbReference>
<dbReference type="AlphaFoldDB" id="A0A5R9PDJ8"/>
<comment type="caution">
    <text evidence="1">The sequence shown here is derived from an EMBL/GenBank/DDBJ whole genome shotgun (WGS) entry which is preliminary data.</text>
</comment>
<dbReference type="STRING" id="1123377.GCA_000423885_01354"/>